<keyword evidence="7" id="KW-1185">Reference proteome</keyword>
<dbReference type="InterPro" id="IPR011332">
    <property type="entry name" value="Ribosomal_zn-bd"/>
</dbReference>
<dbReference type="GO" id="GO:0005840">
    <property type="term" value="C:ribosome"/>
    <property type="evidence" value="ECO:0007669"/>
    <property type="project" value="UniProtKB-KW"/>
</dbReference>
<dbReference type="HAMAP" id="MF_00294">
    <property type="entry name" value="Ribosomal_bL33"/>
    <property type="match status" value="1"/>
</dbReference>
<evidence type="ECO:0000256" key="1">
    <source>
        <dbReference type="ARBA" id="ARBA00007596"/>
    </source>
</evidence>
<gene>
    <name evidence="5 6" type="primary">rpmG</name>
    <name evidence="6" type="ORF">ACFO4N_16110</name>
</gene>
<evidence type="ECO:0000256" key="5">
    <source>
        <dbReference type="HAMAP-Rule" id="MF_00294"/>
    </source>
</evidence>
<protein>
    <recommendedName>
        <fullName evidence="4 5">Large ribosomal subunit protein bL33</fullName>
    </recommendedName>
</protein>
<organism evidence="6 7">
    <name type="scientific">Camelliibacillus cellulosilyticus</name>
    <dbReference type="NCBI Taxonomy" id="2174486"/>
    <lineage>
        <taxon>Bacteria</taxon>
        <taxon>Bacillati</taxon>
        <taxon>Bacillota</taxon>
        <taxon>Bacilli</taxon>
        <taxon>Bacillales</taxon>
        <taxon>Sporolactobacillaceae</taxon>
        <taxon>Camelliibacillus</taxon>
    </lineage>
</organism>
<dbReference type="NCBIfam" id="NF001860">
    <property type="entry name" value="PRK00595.1"/>
    <property type="match status" value="1"/>
</dbReference>
<dbReference type="PROSITE" id="PS00582">
    <property type="entry name" value="RIBOSOMAL_L33"/>
    <property type="match status" value="1"/>
</dbReference>
<keyword evidence="3 5" id="KW-0687">Ribonucleoprotein</keyword>
<dbReference type="Pfam" id="PF00471">
    <property type="entry name" value="Ribosomal_L33"/>
    <property type="match status" value="1"/>
</dbReference>
<evidence type="ECO:0000256" key="4">
    <source>
        <dbReference type="ARBA" id="ARBA00035176"/>
    </source>
</evidence>
<dbReference type="Proteomes" id="UP001596022">
    <property type="component" value="Unassembled WGS sequence"/>
</dbReference>
<accession>A0ABV9GQE4</accession>
<dbReference type="NCBIfam" id="TIGR01023">
    <property type="entry name" value="rpmG_bact"/>
    <property type="match status" value="1"/>
</dbReference>
<dbReference type="RefSeq" id="WP_376847341.1">
    <property type="nucleotide sequence ID" value="NZ_JBHSFW010000018.1"/>
</dbReference>
<dbReference type="SUPFAM" id="SSF57829">
    <property type="entry name" value="Zn-binding ribosomal proteins"/>
    <property type="match status" value="1"/>
</dbReference>
<name>A0ABV9GQE4_9BACL</name>
<evidence type="ECO:0000313" key="6">
    <source>
        <dbReference type="EMBL" id="MFC4620227.1"/>
    </source>
</evidence>
<dbReference type="Gene3D" id="2.20.28.120">
    <property type="entry name" value="Ribosomal protein L33"/>
    <property type="match status" value="1"/>
</dbReference>
<dbReference type="InterPro" id="IPR001705">
    <property type="entry name" value="Ribosomal_bL33"/>
</dbReference>
<dbReference type="InterPro" id="IPR018264">
    <property type="entry name" value="Ribosomal_bL33_CS"/>
</dbReference>
<proteinExistence type="inferred from homology"/>
<comment type="caution">
    <text evidence="6">The sequence shown here is derived from an EMBL/GenBank/DDBJ whole genome shotgun (WGS) entry which is preliminary data.</text>
</comment>
<comment type="similarity">
    <text evidence="1 5">Belongs to the bacterial ribosomal protein bL33 family.</text>
</comment>
<evidence type="ECO:0000256" key="3">
    <source>
        <dbReference type="ARBA" id="ARBA00023274"/>
    </source>
</evidence>
<dbReference type="PANTHER" id="PTHR43168:SF5">
    <property type="entry name" value="LARGE RIBOSOMAL SUBUNIT PROTEIN BL33B"/>
    <property type="match status" value="1"/>
</dbReference>
<reference evidence="7" key="1">
    <citation type="journal article" date="2019" name="Int. J. Syst. Evol. Microbiol.">
        <title>The Global Catalogue of Microorganisms (GCM) 10K type strain sequencing project: providing services to taxonomists for standard genome sequencing and annotation.</title>
        <authorList>
            <consortium name="The Broad Institute Genomics Platform"/>
            <consortium name="The Broad Institute Genome Sequencing Center for Infectious Disease"/>
            <person name="Wu L."/>
            <person name="Ma J."/>
        </authorList>
    </citation>
    <scope>NUCLEOTIDE SEQUENCE [LARGE SCALE GENOMIC DNA]</scope>
    <source>
        <strain evidence="7">CGMCC 1.16306</strain>
    </source>
</reference>
<evidence type="ECO:0000313" key="7">
    <source>
        <dbReference type="Proteomes" id="UP001596022"/>
    </source>
</evidence>
<dbReference type="PANTHER" id="PTHR43168">
    <property type="entry name" value="50S RIBOSOMAL PROTEIN L33, CHLOROPLASTIC"/>
    <property type="match status" value="1"/>
</dbReference>
<evidence type="ECO:0000256" key="2">
    <source>
        <dbReference type="ARBA" id="ARBA00022980"/>
    </source>
</evidence>
<dbReference type="EMBL" id="JBHSFW010000018">
    <property type="protein sequence ID" value="MFC4620227.1"/>
    <property type="molecule type" value="Genomic_DNA"/>
</dbReference>
<dbReference type="InterPro" id="IPR038584">
    <property type="entry name" value="Ribosomal_bL33_sf"/>
</dbReference>
<sequence>MRKKVILACSECHERNYTSTKNVQKQTERLAVKKFCGRCNKHTIHLETK</sequence>
<keyword evidence="2 5" id="KW-0689">Ribosomal protein</keyword>
<dbReference type="NCBIfam" id="NF001764">
    <property type="entry name" value="PRK00504.1"/>
    <property type="match status" value="1"/>
</dbReference>